<reference evidence="2 3" key="1">
    <citation type="submission" date="2020-08" db="EMBL/GenBank/DDBJ databases">
        <title>Genomic Encyclopedia of Type Strains, Phase IV (KMG-IV): sequencing the most valuable type-strain genomes for metagenomic binning, comparative biology and taxonomic classification.</title>
        <authorList>
            <person name="Goeker M."/>
        </authorList>
    </citation>
    <scope>NUCLEOTIDE SEQUENCE [LARGE SCALE GENOMIC DNA]</scope>
    <source>
        <strain evidence="2 3">DSM 45615</strain>
    </source>
</reference>
<comment type="caution">
    <text evidence="2">The sequence shown here is derived from an EMBL/GenBank/DDBJ whole genome shotgun (WGS) entry which is preliminary data.</text>
</comment>
<sequence length="349" mass="36227">MSTVTIAGTFVLAFPHADPVDALARATMLSTAALGLLLRYLACPPAPGIGRAELAALYGLSLHALRRDNRELAEAGYLREIRRSVRGTWQHLLLVTDTPGSLPTAPQAWALLDASLAAAAATAPADAPEAAPAAEADMPPQRAHVPTSTAAASPQVATSAENAHIKPVNPFSSSSSPSDQEREPGPSVVATLAGLRRLATLPPLPAPEELSDLWLTPAQVLGLAEHYPARHADQALGVLAHHGLGFYLAPRVMALMAAGYTPGQISRTLVGIEAADHPAAAARWRLDRLLLAPAPAEVAQSWRPPAVATEAPQDTQAAAVRGAAAAREAMLRRGGAAADALARRRARAA</sequence>
<accession>A0A840PFP4</accession>
<gene>
    <name evidence="2" type="ORF">HNP84_007348</name>
</gene>
<dbReference type="EMBL" id="JACHGN010000019">
    <property type="protein sequence ID" value="MBB5137596.1"/>
    <property type="molecule type" value="Genomic_DNA"/>
</dbReference>
<keyword evidence="3" id="KW-1185">Reference proteome</keyword>
<feature type="compositionally biased region" description="Low complexity" evidence="1">
    <location>
        <begin position="126"/>
        <end position="137"/>
    </location>
</feature>
<protein>
    <submittedName>
        <fullName evidence="2">Uncharacterized protein</fullName>
    </submittedName>
</protein>
<evidence type="ECO:0000256" key="1">
    <source>
        <dbReference type="SAM" id="MobiDB-lite"/>
    </source>
</evidence>
<feature type="compositionally biased region" description="Polar residues" evidence="1">
    <location>
        <begin position="146"/>
        <end position="161"/>
    </location>
</feature>
<dbReference type="RefSeq" id="WP_185054501.1">
    <property type="nucleotide sequence ID" value="NZ_BAABIX010000038.1"/>
</dbReference>
<evidence type="ECO:0000313" key="3">
    <source>
        <dbReference type="Proteomes" id="UP000578449"/>
    </source>
</evidence>
<feature type="region of interest" description="Disordered" evidence="1">
    <location>
        <begin position="126"/>
        <end position="186"/>
    </location>
</feature>
<proteinExistence type="predicted"/>
<dbReference type="Proteomes" id="UP000578449">
    <property type="component" value="Unassembled WGS sequence"/>
</dbReference>
<name>A0A840PFP4_9ACTN</name>
<dbReference type="AlphaFoldDB" id="A0A840PFP4"/>
<evidence type="ECO:0000313" key="2">
    <source>
        <dbReference type="EMBL" id="MBB5137596.1"/>
    </source>
</evidence>
<organism evidence="2 3">
    <name type="scientific">Thermocatellispora tengchongensis</name>
    <dbReference type="NCBI Taxonomy" id="1073253"/>
    <lineage>
        <taxon>Bacteria</taxon>
        <taxon>Bacillati</taxon>
        <taxon>Actinomycetota</taxon>
        <taxon>Actinomycetes</taxon>
        <taxon>Streptosporangiales</taxon>
        <taxon>Streptosporangiaceae</taxon>
        <taxon>Thermocatellispora</taxon>
    </lineage>
</organism>